<keyword evidence="5" id="KW-1133">Transmembrane helix</keyword>
<proteinExistence type="inferred from homology"/>
<dbReference type="InterPro" id="IPR051794">
    <property type="entry name" value="PG_Endopeptidase_C40"/>
</dbReference>
<dbReference type="PROSITE" id="PS51935">
    <property type="entry name" value="NLPC_P60"/>
    <property type="match status" value="1"/>
</dbReference>
<dbReference type="PANTHER" id="PTHR47359">
    <property type="entry name" value="PEPTIDOGLYCAN DL-ENDOPEPTIDASE CWLO"/>
    <property type="match status" value="1"/>
</dbReference>
<feature type="transmembrane region" description="Helical" evidence="5">
    <location>
        <begin position="12"/>
        <end position="38"/>
    </location>
</feature>
<keyword evidence="3" id="KW-0378">Hydrolase</keyword>
<gene>
    <name evidence="7" type="primary">tgdA</name>
    <name evidence="7" type="ORF">GCM10023205_21500</name>
</gene>
<evidence type="ECO:0000313" key="8">
    <source>
        <dbReference type="Proteomes" id="UP001500466"/>
    </source>
</evidence>
<comment type="caution">
    <text evidence="7">The sequence shown here is derived from an EMBL/GenBank/DDBJ whole genome shotgun (WGS) entry which is preliminary data.</text>
</comment>
<reference evidence="8" key="1">
    <citation type="journal article" date="2019" name="Int. J. Syst. Evol. Microbiol.">
        <title>The Global Catalogue of Microorganisms (GCM) 10K type strain sequencing project: providing services to taxonomists for standard genome sequencing and annotation.</title>
        <authorList>
            <consortium name="The Broad Institute Genomics Platform"/>
            <consortium name="The Broad Institute Genome Sequencing Center for Infectious Disease"/>
            <person name="Wu L."/>
            <person name="Ma J."/>
        </authorList>
    </citation>
    <scope>NUCLEOTIDE SEQUENCE [LARGE SCALE GENOMIC DNA]</scope>
    <source>
        <strain evidence="8">JCM 17986</strain>
    </source>
</reference>
<evidence type="ECO:0000256" key="4">
    <source>
        <dbReference type="ARBA" id="ARBA00022807"/>
    </source>
</evidence>
<accession>A0ABP9H0A4</accession>
<dbReference type="Pfam" id="PF01464">
    <property type="entry name" value="SLT"/>
    <property type="match status" value="1"/>
</dbReference>
<evidence type="ECO:0000256" key="3">
    <source>
        <dbReference type="ARBA" id="ARBA00022801"/>
    </source>
</evidence>
<evidence type="ECO:0000256" key="1">
    <source>
        <dbReference type="ARBA" id="ARBA00007074"/>
    </source>
</evidence>
<keyword evidence="5" id="KW-0472">Membrane</keyword>
<dbReference type="EMBL" id="BAABHS010000006">
    <property type="protein sequence ID" value="GAA4958547.1"/>
    <property type="molecule type" value="Genomic_DNA"/>
</dbReference>
<keyword evidence="8" id="KW-1185">Reference proteome</keyword>
<keyword evidence="4" id="KW-0788">Thiol protease</keyword>
<sequence>MLRAYAEHAVKAGRAVLAVLVVPLVLTVGGLLVIAALAGGLPSTGVAGAAYNAAYNEGQVPAAYRQWVAKAGAICPEVTPQLLAAQLEQESGWNPTIVSPVGAQGIAQFMPGTWVSWATDGDGDGTASVWSPPDAIMAAARYDCAIAQQVRGYVQRGLASGDIQDLMLAGYNAGPEAVLKYGGIPPYAETRGYVTTIHRLMTKYQTVITDIKEGTPFGAAVVAYAMRWRGTPYSWGGGDTNGPSGGFGSGAGVIGFDCSSLVQYSVYQASGGRVVLPRVSQEQVNAGTAVDPRAMIPGDVIGFDPHHTGDFSHIGIYIGNGQMVHAPKTGDVVKVSNLSESYYANSIWKVRRYG</sequence>
<evidence type="ECO:0000259" key="6">
    <source>
        <dbReference type="PROSITE" id="PS51935"/>
    </source>
</evidence>
<protein>
    <submittedName>
        <fullName evidence="7">Transglycosylase TgdA</fullName>
    </submittedName>
</protein>
<dbReference type="Pfam" id="PF00877">
    <property type="entry name" value="NLPC_P60"/>
    <property type="match status" value="1"/>
</dbReference>
<keyword evidence="5" id="KW-0812">Transmembrane</keyword>
<evidence type="ECO:0000256" key="5">
    <source>
        <dbReference type="SAM" id="Phobius"/>
    </source>
</evidence>
<dbReference type="Proteomes" id="UP001500466">
    <property type="component" value="Unassembled WGS sequence"/>
</dbReference>
<dbReference type="CDD" id="cd13399">
    <property type="entry name" value="Slt35-like"/>
    <property type="match status" value="1"/>
</dbReference>
<dbReference type="PANTHER" id="PTHR47359:SF3">
    <property type="entry name" value="NLP_P60 DOMAIN-CONTAINING PROTEIN-RELATED"/>
    <property type="match status" value="1"/>
</dbReference>
<comment type="similarity">
    <text evidence="1">Belongs to the peptidase C40 family.</text>
</comment>
<dbReference type="InterPro" id="IPR038765">
    <property type="entry name" value="Papain-like_cys_pep_sf"/>
</dbReference>
<feature type="domain" description="NlpC/P60" evidence="6">
    <location>
        <begin position="215"/>
        <end position="354"/>
    </location>
</feature>
<dbReference type="InterPro" id="IPR023346">
    <property type="entry name" value="Lysozyme-like_dom_sf"/>
</dbReference>
<dbReference type="Gene3D" id="3.90.1720.10">
    <property type="entry name" value="endopeptidase domain like (from Nostoc punctiforme)"/>
    <property type="match status" value="1"/>
</dbReference>
<evidence type="ECO:0000256" key="2">
    <source>
        <dbReference type="ARBA" id="ARBA00022670"/>
    </source>
</evidence>
<evidence type="ECO:0000313" key="7">
    <source>
        <dbReference type="EMBL" id="GAA4958547.1"/>
    </source>
</evidence>
<organism evidence="7 8">
    <name type="scientific">Yinghuangia aomiensis</name>
    <dbReference type="NCBI Taxonomy" id="676205"/>
    <lineage>
        <taxon>Bacteria</taxon>
        <taxon>Bacillati</taxon>
        <taxon>Actinomycetota</taxon>
        <taxon>Actinomycetes</taxon>
        <taxon>Kitasatosporales</taxon>
        <taxon>Streptomycetaceae</taxon>
        <taxon>Yinghuangia</taxon>
    </lineage>
</organism>
<keyword evidence="2" id="KW-0645">Protease</keyword>
<dbReference type="SUPFAM" id="SSF53955">
    <property type="entry name" value="Lysozyme-like"/>
    <property type="match status" value="1"/>
</dbReference>
<dbReference type="Gene3D" id="1.10.530.10">
    <property type="match status" value="1"/>
</dbReference>
<dbReference type="InterPro" id="IPR008258">
    <property type="entry name" value="Transglycosylase_SLT_dom_1"/>
</dbReference>
<dbReference type="SUPFAM" id="SSF54001">
    <property type="entry name" value="Cysteine proteinases"/>
    <property type="match status" value="1"/>
</dbReference>
<dbReference type="InterPro" id="IPR000064">
    <property type="entry name" value="NLP_P60_dom"/>
</dbReference>
<name>A0ABP9H0A4_9ACTN</name>